<dbReference type="GO" id="GO:0008080">
    <property type="term" value="F:N-acetyltransferase activity"/>
    <property type="evidence" value="ECO:0007669"/>
    <property type="project" value="TreeGrafter"/>
</dbReference>
<dbReference type="STRING" id="265719.SAMN04488509_107102"/>
<dbReference type="PANTHER" id="PTHR10545:SF29">
    <property type="entry name" value="GH14572P-RELATED"/>
    <property type="match status" value="1"/>
</dbReference>
<protein>
    <submittedName>
        <fullName evidence="4">Ribosomal protein S18 acetylase RimI</fullName>
    </submittedName>
</protein>
<evidence type="ECO:0000313" key="5">
    <source>
        <dbReference type="Proteomes" id="UP000199603"/>
    </source>
</evidence>
<evidence type="ECO:0000313" key="4">
    <source>
        <dbReference type="EMBL" id="SDD80392.1"/>
    </source>
</evidence>
<evidence type="ECO:0000256" key="1">
    <source>
        <dbReference type="ARBA" id="ARBA00022679"/>
    </source>
</evidence>
<keyword evidence="2" id="KW-0012">Acyltransferase</keyword>
<dbReference type="EMBL" id="FNAG01000007">
    <property type="protein sequence ID" value="SDD80392.1"/>
    <property type="molecule type" value="Genomic_DNA"/>
</dbReference>
<keyword evidence="4" id="KW-0687">Ribonucleoprotein</keyword>
<dbReference type="Pfam" id="PF00583">
    <property type="entry name" value="Acetyltransf_1"/>
    <property type="match status" value="1"/>
</dbReference>
<dbReference type="PANTHER" id="PTHR10545">
    <property type="entry name" value="DIAMINE N-ACETYLTRANSFERASE"/>
    <property type="match status" value="1"/>
</dbReference>
<dbReference type="RefSeq" id="WP_091243200.1">
    <property type="nucleotide sequence ID" value="NZ_FNAG01000007.1"/>
</dbReference>
<keyword evidence="1" id="KW-0808">Transferase</keyword>
<dbReference type="PROSITE" id="PS51186">
    <property type="entry name" value="GNAT"/>
    <property type="match status" value="1"/>
</dbReference>
<dbReference type="InterPro" id="IPR016181">
    <property type="entry name" value="Acyl_CoA_acyltransferase"/>
</dbReference>
<gene>
    <name evidence="4" type="ORF">SAMN04488509_107102</name>
</gene>
<dbReference type="AlphaFoldDB" id="A0A1G6XQV7"/>
<evidence type="ECO:0000259" key="3">
    <source>
        <dbReference type="PROSITE" id="PS51186"/>
    </source>
</evidence>
<dbReference type="InterPro" id="IPR000182">
    <property type="entry name" value="GNAT_dom"/>
</dbReference>
<keyword evidence="4" id="KW-0689">Ribosomal protein</keyword>
<accession>A0A1G6XQV7</accession>
<dbReference type="GO" id="GO:0005840">
    <property type="term" value="C:ribosome"/>
    <property type="evidence" value="ECO:0007669"/>
    <property type="project" value="UniProtKB-KW"/>
</dbReference>
<sequence length="162" mass="18004">MHIQAGDTELLIRSAEADDDEFILGLVERLVDFELPKWRKKNVVSEGIRRDLVKHLENQPPGSFLFVAEDAGSGKRLGFLHLQTVTDFFTGHLNCHISDIAVAKGADGQGIGRAMIGYAEDFAREHRCERLTLAVFPGNARARELYEGVGFGVELLRMAKPL</sequence>
<feature type="domain" description="N-acetyltransferase" evidence="3">
    <location>
        <begin position="10"/>
        <end position="162"/>
    </location>
</feature>
<dbReference type="OrthoDB" id="5173601at2"/>
<dbReference type="Proteomes" id="UP000199603">
    <property type="component" value="Unassembled WGS sequence"/>
</dbReference>
<dbReference type="Gene3D" id="3.40.630.30">
    <property type="match status" value="1"/>
</dbReference>
<organism evidence="4 5">
    <name type="scientific">Aquimonas voraii</name>
    <dbReference type="NCBI Taxonomy" id="265719"/>
    <lineage>
        <taxon>Bacteria</taxon>
        <taxon>Pseudomonadati</taxon>
        <taxon>Pseudomonadota</taxon>
        <taxon>Gammaproteobacteria</taxon>
        <taxon>Lysobacterales</taxon>
        <taxon>Lysobacteraceae</taxon>
        <taxon>Aquimonas</taxon>
    </lineage>
</organism>
<dbReference type="CDD" id="cd04301">
    <property type="entry name" value="NAT_SF"/>
    <property type="match status" value="1"/>
</dbReference>
<dbReference type="SUPFAM" id="SSF55729">
    <property type="entry name" value="Acyl-CoA N-acyltransferases (Nat)"/>
    <property type="match status" value="1"/>
</dbReference>
<keyword evidence="5" id="KW-1185">Reference proteome</keyword>
<reference evidence="4 5" key="1">
    <citation type="submission" date="2016-10" db="EMBL/GenBank/DDBJ databases">
        <authorList>
            <person name="de Groot N.N."/>
        </authorList>
    </citation>
    <scope>NUCLEOTIDE SEQUENCE [LARGE SCALE GENOMIC DNA]</scope>
    <source>
        <strain evidence="4 5">DSM 16957</strain>
    </source>
</reference>
<evidence type="ECO:0000256" key="2">
    <source>
        <dbReference type="ARBA" id="ARBA00023315"/>
    </source>
</evidence>
<dbReference type="InterPro" id="IPR051016">
    <property type="entry name" value="Diverse_Substrate_AcTransf"/>
</dbReference>
<name>A0A1G6XQV7_9GAMM</name>
<proteinExistence type="predicted"/>